<dbReference type="InterPro" id="IPR007421">
    <property type="entry name" value="Schlafen_AlbA_2_dom"/>
</dbReference>
<reference evidence="2" key="1">
    <citation type="submission" date="2018-06" db="EMBL/GenBank/DDBJ databases">
        <authorList>
            <person name="Zhirakovskaya E."/>
        </authorList>
    </citation>
    <scope>NUCLEOTIDE SEQUENCE</scope>
</reference>
<dbReference type="InterPro" id="IPR038461">
    <property type="entry name" value="Schlafen_AlbA_2_dom_sf"/>
</dbReference>
<dbReference type="EMBL" id="UOEP01000018">
    <property type="protein sequence ID" value="VAW13052.1"/>
    <property type="molecule type" value="Genomic_DNA"/>
</dbReference>
<feature type="domain" description="Schlafen AlbA-2" evidence="1">
    <location>
        <begin position="17"/>
        <end position="129"/>
    </location>
</feature>
<accession>A0A3B0TF07</accession>
<keyword evidence="2" id="KW-0547">Nucleotide-binding</keyword>
<sequence length="225" mass="25916">MEIRKAKLLQKLIQQGEHQQQDFKFCINDSRKIAKSLVAFANTDGGRLLIGVKDNGHITGVRSEEEYYMVEAAATIYSKPTINFETKQWTVEGKTVLEVTIVPSPEKPHFAKDETGKWIAYIREGDENLLANRIQVEVWKKQKSPKGIFFTYSDNERFLINYLSGNYSISLSKFIRLAHVNRYKAIDILSNFVLIGLLLIRPGQNSTEFILNHNFEQEELAKFQL</sequence>
<evidence type="ECO:0000259" key="1">
    <source>
        <dbReference type="Pfam" id="PF04326"/>
    </source>
</evidence>
<dbReference type="Pfam" id="PF04326">
    <property type="entry name" value="SLFN_AlbA_2"/>
    <property type="match status" value="1"/>
</dbReference>
<evidence type="ECO:0000313" key="2">
    <source>
        <dbReference type="EMBL" id="VAW13052.1"/>
    </source>
</evidence>
<dbReference type="Gene3D" id="3.30.950.30">
    <property type="entry name" value="Schlafen, AAA domain"/>
    <property type="match status" value="1"/>
</dbReference>
<keyword evidence="2" id="KW-0067">ATP-binding</keyword>
<name>A0A3B0TF07_9ZZZZ</name>
<dbReference type="PANTHER" id="PTHR30595">
    <property type="entry name" value="GLPR-RELATED TRANSCRIPTIONAL REPRESSOR"/>
    <property type="match status" value="1"/>
</dbReference>
<keyword evidence="2" id="KW-0347">Helicase</keyword>
<organism evidence="2">
    <name type="scientific">hydrothermal vent metagenome</name>
    <dbReference type="NCBI Taxonomy" id="652676"/>
    <lineage>
        <taxon>unclassified sequences</taxon>
        <taxon>metagenomes</taxon>
        <taxon>ecological metagenomes</taxon>
    </lineage>
</organism>
<keyword evidence="2" id="KW-0378">Hydrolase</keyword>
<protein>
    <submittedName>
        <fullName evidence="2">Putative ATP-dependent DNA helicase</fullName>
    </submittedName>
</protein>
<gene>
    <name evidence="2" type="ORF">MNBD_BACTEROID01-1780</name>
</gene>
<dbReference type="PANTHER" id="PTHR30595:SF6">
    <property type="entry name" value="SCHLAFEN ALBA-2 DOMAIN-CONTAINING PROTEIN"/>
    <property type="match status" value="1"/>
</dbReference>
<dbReference type="GO" id="GO:0004386">
    <property type="term" value="F:helicase activity"/>
    <property type="evidence" value="ECO:0007669"/>
    <property type="project" value="UniProtKB-KW"/>
</dbReference>
<dbReference type="AlphaFoldDB" id="A0A3B0TF07"/>
<proteinExistence type="predicted"/>